<dbReference type="AlphaFoldDB" id="A0A9P4K3V7"/>
<dbReference type="Proteomes" id="UP000800093">
    <property type="component" value="Unassembled WGS sequence"/>
</dbReference>
<organism evidence="1 2">
    <name type="scientific">Lojkania enalia</name>
    <dbReference type="NCBI Taxonomy" id="147567"/>
    <lineage>
        <taxon>Eukaryota</taxon>
        <taxon>Fungi</taxon>
        <taxon>Dikarya</taxon>
        <taxon>Ascomycota</taxon>
        <taxon>Pezizomycotina</taxon>
        <taxon>Dothideomycetes</taxon>
        <taxon>Pleosporomycetidae</taxon>
        <taxon>Pleosporales</taxon>
        <taxon>Pleosporales incertae sedis</taxon>
        <taxon>Lojkania</taxon>
    </lineage>
</organism>
<evidence type="ECO:0000313" key="1">
    <source>
        <dbReference type="EMBL" id="KAF2261638.1"/>
    </source>
</evidence>
<accession>A0A9P4K3V7</accession>
<evidence type="ECO:0000313" key="2">
    <source>
        <dbReference type="Proteomes" id="UP000800093"/>
    </source>
</evidence>
<gene>
    <name evidence="1" type="ORF">CC78DRAFT_344000</name>
</gene>
<name>A0A9P4K3V7_9PLEO</name>
<proteinExistence type="predicted"/>
<dbReference type="EMBL" id="ML986653">
    <property type="protein sequence ID" value="KAF2261638.1"/>
    <property type="molecule type" value="Genomic_DNA"/>
</dbReference>
<keyword evidence="2" id="KW-1185">Reference proteome</keyword>
<sequence>MASKGTSQAILFFTYQFKAAQPCPIKYRLASFSQLRSRPGVHHLMTCVRQCDLGRWVSIVTRNAGIARRGPEQSRCALPFKTQAAATRAIPSYHVGSHRAHSLRFQRRSASAHLRQILRAN</sequence>
<protein>
    <submittedName>
        <fullName evidence="1">Uncharacterized protein</fullName>
    </submittedName>
</protein>
<comment type="caution">
    <text evidence="1">The sequence shown here is derived from an EMBL/GenBank/DDBJ whole genome shotgun (WGS) entry which is preliminary data.</text>
</comment>
<reference evidence="2" key="1">
    <citation type="journal article" date="2020" name="Stud. Mycol.">
        <title>101 Dothideomycetes genomes: A test case for predicting lifestyles and emergence of pathogens.</title>
        <authorList>
            <person name="Haridas S."/>
            <person name="Albert R."/>
            <person name="Binder M."/>
            <person name="Bloem J."/>
            <person name="LaButti K."/>
            <person name="Salamov A."/>
            <person name="Andreopoulos B."/>
            <person name="Baker S."/>
            <person name="Barry K."/>
            <person name="Bills G."/>
            <person name="Bluhm B."/>
            <person name="Cannon C."/>
            <person name="Castanera R."/>
            <person name="Culley D."/>
            <person name="Daum C."/>
            <person name="Ezra D."/>
            <person name="Gonzalez J."/>
            <person name="Henrissat B."/>
            <person name="Kuo A."/>
            <person name="Liang C."/>
            <person name="Lipzen A."/>
            <person name="Lutzoni F."/>
            <person name="Magnuson J."/>
            <person name="Mondo S."/>
            <person name="Nolan M."/>
            <person name="Ohm R."/>
            <person name="Pangilinan J."/>
            <person name="Park H.-J."/>
            <person name="Ramirez L."/>
            <person name="Alfaro M."/>
            <person name="Sun H."/>
            <person name="Tritt A."/>
            <person name="Yoshinaga Y."/>
            <person name="Zwiers L.-H."/>
            <person name="Turgeon B."/>
            <person name="Goodwin S."/>
            <person name="Spatafora J."/>
            <person name="Crous P."/>
            <person name="Grigoriev I."/>
        </authorList>
    </citation>
    <scope>NUCLEOTIDE SEQUENCE [LARGE SCALE GENOMIC DNA]</scope>
    <source>
        <strain evidence="2">CBS 304.66</strain>
    </source>
</reference>